<evidence type="ECO:0000313" key="4">
    <source>
        <dbReference type="EMBL" id="TRZ00466.1"/>
    </source>
</evidence>
<dbReference type="Pfam" id="PF00610">
    <property type="entry name" value="DEP"/>
    <property type="match status" value="2"/>
</dbReference>
<evidence type="ECO:0008006" key="6">
    <source>
        <dbReference type="Google" id="ProtNLM"/>
    </source>
</evidence>
<dbReference type="OrthoDB" id="39497at2759"/>
<feature type="non-terminal residue" evidence="4">
    <location>
        <position position="1"/>
    </location>
</feature>
<dbReference type="EMBL" id="SRMA01024406">
    <property type="protein sequence ID" value="TRZ00466.1"/>
    <property type="molecule type" value="Genomic_DNA"/>
</dbReference>
<evidence type="ECO:0000259" key="1">
    <source>
        <dbReference type="PROSITE" id="PS50106"/>
    </source>
</evidence>
<dbReference type="InterPro" id="IPR041489">
    <property type="entry name" value="PDZ_6"/>
</dbReference>
<dbReference type="Pfam" id="PF17820">
    <property type="entry name" value="PDZ_6"/>
    <property type="match status" value="1"/>
</dbReference>
<dbReference type="GO" id="GO:0005886">
    <property type="term" value="C:plasma membrane"/>
    <property type="evidence" value="ECO:0007669"/>
    <property type="project" value="TreeGrafter"/>
</dbReference>
<protein>
    <recommendedName>
        <fullName evidence="6">DEP domain-containing protein</fullName>
    </recommendedName>
</protein>
<evidence type="ECO:0000259" key="2">
    <source>
        <dbReference type="PROSITE" id="PS50186"/>
    </source>
</evidence>
<dbReference type="AlphaFoldDB" id="A0A553RE61"/>
<dbReference type="GO" id="GO:0035556">
    <property type="term" value="P:intracellular signal transduction"/>
    <property type="evidence" value="ECO:0007669"/>
    <property type="project" value="InterPro"/>
</dbReference>
<comment type="caution">
    <text evidence="4">The sequence shown here is derived from an EMBL/GenBank/DDBJ whole genome shotgun (WGS) entry which is preliminary data.</text>
</comment>
<dbReference type="PROSITE" id="PS50106">
    <property type="entry name" value="PDZ"/>
    <property type="match status" value="1"/>
</dbReference>
<dbReference type="Gene3D" id="1.10.10.10">
    <property type="entry name" value="Winged helix-like DNA-binding domain superfamily/Winged helix DNA-binding domain"/>
    <property type="match status" value="2"/>
</dbReference>
<dbReference type="InterPro" id="IPR036388">
    <property type="entry name" value="WH-like_DNA-bd_sf"/>
</dbReference>
<dbReference type="GO" id="GO:0007186">
    <property type="term" value="P:G protein-coupled receptor signaling pathway"/>
    <property type="evidence" value="ECO:0007669"/>
    <property type="project" value="TreeGrafter"/>
</dbReference>
<dbReference type="SMART" id="SM00228">
    <property type="entry name" value="PDZ"/>
    <property type="match status" value="1"/>
</dbReference>
<dbReference type="Gene3D" id="2.30.42.10">
    <property type="match status" value="1"/>
</dbReference>
<reference evidence="4 5" key="1">
    <citation type="journal article" date="2019" name="Sci. Data">
        <title>Hybrid genome assembly and annotation of Danionella translucida.</title>
        <authorList>
            <person name="Kadobianskyi M."/>
            <person name="Schulze L."/>
            <person name="Schuelke M."/>
            <person name="Judkewitz B."/>
        </authorList>
    </citation>
    <scope>NUCLEOTIDE SEQUENCE [LARGE SCALE GENOMIC DNA]</scope>
    <source>
        <strain evidence="4 5">Bolton</strain>
    </source>
</reference>
<dbReference type="SUPFAM" id="SSF46785">
    <property type="entry name" value="Winged helix' DNA-binding domain"/>
    <property type="match status" value="2"/>
</dbReference>
<dbReference type="InterPro" id="IPR036390">
    <property type="entry name" value="WH_DNA-bd_sf"/>
</dbReference>
<feature type="domain" description="DEP" evidence="2">
    <location>
        <begin position="136"/>
        <end position="215"/>
    </location>
</feature>
<name>A0A553RE61_9TELE</name>
<reference evidence="4" key="2">
    <citation type="submission" date="2019-04" db="EMBL/GenBank/DDBJ databases">
        <authorList>
            <person name="Kadobianskyi M."/>
            <person name="Schulze L."/>
            <person name="Schuelke M."/>
            <person name="Judkewitz B."/>
        </authorList>
    </citation>
    <scope>NUCLEOTIDE SEQUENCE</scope>
    <source>
        <strain evidence="4">Bolton</strain>
        <tissue evidence="4">Whole-body</tissue>
    </source>
</reference>
<dbReference type="SMART" id="SM00049">
    <property type="entry name" value="DEP"/>
    <property type="match status" value="2"/>
</dbReference>
<dbReference type="GO" id="GO:0005085">
    <property type="term" value="F:guanyl-nucleotide exchange factor activity"/>
    <property type="evidence" value="ECO:0007669"/>
    <property type="project" value="TreeGrafter"/>
</dbReference>
<dbReference type="PANTHER" id="PTHR22829">
    <property type="entry name" value="DEP DOMAIN PROTEIN"/>
    <property type="match status" value="1"/>
</dbReference>
<organism evidence="4 5">
    <name type="scientific">Danionella cerebrum</name>
    <dbReference type="NCBI Taxonomy" id="2873325"/>
    <lineage>
        <taxon>Eukaryota</taxon>
        <taxon>Metazoa</taxon>
        <taxon>Chordata</taxon>
        <taxon>Craniata</taxon>
        <taxon>Vertebrata</taxon>
        <taxon>Euteleostomi</taxon>
        <taxon>Actinopterygii</taxon>
        <taxon>Neopterygii</taxon>
        <taxon>Teleostei</taxon>
        <taxon>Ostariophysi</taxon>
        <taxon>Cypriniformes</taxon>
        <taxon>Danionidae</taxon>
        <taxon>Danioninae</taxon>
        <taxon>Danionella</taxon>
    </lineage>
</organism>
<dbReference type="EMBL" id="SRMA01026841">
    <property type="protein sequence ID" value="TRY66520.1"/>
    <property type="molecule type" value="Genomic_DNA"/>
</dbReference>
<evidence type="ECO:0000313" key="3">
    <source>
        <dbReference type="EMBL" id="TRY66520.1"/>
    </source>
</evidence>
<evidence type="ECO:0000313" key="5">
    <source>
        <dbReference type="Proteomes" id="UP000316079"/>
    </source>
</evidence>
<dbReference type="SUPFAM" id="SSF50156">
    <property type="entry name" value="PDZ domain-like"/>
    <property type="match status" value="1"/>
</dbReference>
<dbReference type="PANTHER" id="PTHR22829:SF7">
    <property type="entry name" value="DEP DOMAIN-CONTAINING MTOR-INTERACTING PROTEIN"/>
    <property type="match status" value="1"/>
</dbReference>
<sequence length="410" mass="46732">SAKGDPRQNMELLGNIQSTMMSRTQKAEVMIAGEQLRVRLHDSKLIKDRRHHLRTYPNCLVAQELIDWLIAHKDAPDRETAVQLMQHLMDQDIIHQVCDKWPVFKDDKYLYRFRKDDGTFPFNMEVKIFMHGQRLYEQMISGKDSILELRQEEGMSYECSFPGYMLIDWLLQNGEIESRRQGLELCKALLEYDIIQHVSLKHHFFDSGLLYQFCINFRRRRRLSELLHETDNEEVECETQNPGKQAESPFTVHRTPPSGGNSNFLSVHPLDDVTVHTHDQGGGLMHKQHNSCEYPASLTKTLAIRCNPASVLKRPVSCEELLSPGAPYVKRVLTILGDALGWGFVVRGRSPCYVQAVDPGSPAAAAGVKVRQFVCRVNGCNVLHLDCHTLSKLVMTGPSVVTLEVIEPQE</sequence>
<keyword evidence="5" id="KW-1185">Reference proteome</keyword>
<feature type="domain" description="DEP" evidence="2">
    <location>
        <begin position="32"/>
        <end position="115"/>
    </location>
</feature>
<accession>A0A553RE61</accession>
<dbReference type="STRING" id="623744.A0A553RE61"/>
<dbReference type="InterPro" id="IPR000591">
    <property type="entry name" value="DEP_dom"/>
</dbReference>
<dbReference type="InterPro" id="IPR036034">
    <property type="entry name" value="PDZ_sf"/>
</dbReference>
<feature type="domain" description="PDZ" evidence="1">
    <location>
        <begin position="332"/>
        <end position="409"/>
    </location>
</feature>
<dbReference type="InterPro" id="IPR001478">
    <property type="entry name" value="PDZ"/>
</dbReference>
<gene>
    <name evidence="3" type="ORF">DNTS_015899</name>
    <name evidence="4" type="ORF">DNTS_026396</name>
</gene>
<dbReference type="GO" id="GO:0023051">
    <property type="term" value="P:regulation of signaling"/>
    <property type="evidence" value="ECO:0007669"/>
    <property type="project" value="TreeGrafter"/>
</dbReference>
<dbReference type="PROSITE" id="PS50186">
    <property type="entry name" value="DEP"/>
    <property type="match status" value="2"/>
</dbReference>
<proteinExistence type="predicted"/>
<dbReference type="GO" id="GO:0005096">
    <property type="term" value="F:GTPase activator activity"/>
    <property type="evidence" value="ECO:0007669"/>
    <property type="project" value="TreeGrafter"/>
</dbReference>
<dbReference type="InterPro" id="IPR051832">
    <property type="entry name" value="mTOR-Rac_regulators"/>
</dbReference>
<dbReference type="Proteomes" id="UP000316079">
    <property type="component" value="Unassembled WGS sequence"/>
</dbReference>